<dbReference type="InterPro" id="IPR029071">
    <property type="entry name" value="Ubiquitin-like_domsf"/>
</dbReference>
<dbReference type="Gene3D" id="3.10.20.90">
    <property type="entry name" value="Phosphatidylinositol 3-kinase Catalytic Subunit, Chain A, domain 1"/>
    <property type="match status" value="1"/>
</dbReference>
<reference evidence="13" key="1">
    <citation type="submission" date="2022-07" db="EMBL/GenBank/DDBJ databases">
        <authorList>
            <person name="Trinca V."/>
            <person name="Uliana J.V.C."/>
            <person name="Torres T.T."/>
            <person name="Ward R.J."/>
            <person name="Monesi N."/>
        </authorList>
    </citation>
    <scope>NUCLEOTIDE SEQUENCE</scope>
    <source>
        <strain evidence="13">HSMRA1968</strain>
        <tissue evidence="13">Whole embryos</tissue>
    </source>
</reference>
<proteinExistence type="inferred from homology"/>
<keyword evidence="7 11" id="KW-0833">Ubl conjugation pathway</keyword>
<keyword evidence="8" id="KW-0007">Acetylation</keyword>
<dbReference type="OrthoDB" id="10003551at2759"/>
<dbReference type="EMBL" id="WJQU01000002">
    <property type="protein sequence ID" value="KAJ6641480.1"/>
    <property type="molecule type" value="Genomic_DNA"/>
</dbReference>
<dbReference type="Proteomes" id="UP001151699">
    <property type="component" value="Chromosome B"/>
</dbReference>
<evidence type="ECO:0000256" key="11">
    <source>
        <dbReference type="RuleBase" id="RU361201"/>
    </source>
</evidence>
<evidence type="ECO:0000256" key="6">
    <source>
        <dbReference type="ARBA" id="ARBA00022499"/>
    </source>
</evidence>
<evidence type="ECO:0000256" key="9">
    <source>
        <dbReference type="ARBA" id="ARBA00023006"/>
    </source>
</evidence>
<dbReference type="InterPro" id="IPR007242">
    <property type="entry name" value="Atg12"/>
</dbReference>
<dbReference type="GO" id="GO:0019776">
    <property type="term" value="F:Atg8-family ligase activity"/>
    <property type="evidence" value="ECO:0007669"/>
    <property type="project" value="TreeGrafter"/>
</dbReference>
<dbReference type="PANTHER" id="PTHR13385:SF0">
    <property type="entry name" value="UBIQUITIN-LIKE PROTEIN ATG12"/>
    <property type="match status" value="1"/>
</dbReference>
<dbReference type="SUPFAM" id="SSF54236">
    <property type="entry name" value="Ubiquitin-like"/>
    <property type="match status" value="1"/>
</dbReference>
<evidence type="ECO:0000256" key="7">
    <source>
        <dbReference type="ARBA" id="ARBA00022786"/>
    </source>
</evidence>
<feature type="region of interest" description="Disordered" evidence="12">
    <location>
        <begin position="1"/>
        <end position="23"/>
    </location>
</feature>
<dbReference type="GO" id="GO:0034045">
    <property type="term" value="C:phagophore assembly site membrane"/>
    <property type="evidence" value="ECO:0007669"/>
    <property type="project" value="TreeGrafter"/>
</dbReference>
<keyword evidence="14" id="KW-1185">Reference proteome</keyword>
<comment type="caution">
    <text evidence="13">The sequence shown here is derived from an EMBL/GenBank/DDBJ whole genome shotgun (WGS) entry which is preliminary data.</text>
</comment>
<comment type="subcellular location">
    <subcellularLocation>
        <location evidence="2">Cytoplasm</location>
    </subcellularLocation>
    <subcellularLocation>
        <location evidence="1">Endomembrane system</location>
        <topology evidence="1">Peripheral membrane protein</topology>
    </subcellularLocation>
</comment>
<evidence type="ECO:0000256" key="1">
    <source>
        <dbReference type="ARBA" id="ARBA00004184"/>
    </source>
</evidence>
<dbReference type="AlphaFoldDB" id="A0A9Q0N0Q3"/>
<dbReference type="GO" id="GO:0000422">
    <property type="term" value="P:autophagy of mitochondrion"/>
    <property type="evidence" value="ECO:0007669"/>
    <property type="project" value="TreeGrafter"/>
</dbReference>
<dbReference type="GO" id="GO:0061723">
    <property type="term" value="P:glycophagy"/>
    <property type="evidence" value="ECO:0007669"/>
    <property type="project" value="TreeGrafter"/>
</dbReference>
<evidence type="ECO:0000256" key="12">
    <source>
        <dbReference type="SAM" id="MobiDB-lite"/>
    </source>
</evidence>
<comment type="function">
    <text evidence="11">Ubiquitin-like protein involved in autophagic vesicle formation.</text>
</comment>
<keyword evidence="5" id="KW-0963">Cytoplasm</keyword>
<evidence type="ECO:0000256" key="2">
    <source>
        <dbReference type="ARBA" id="ARBA00004496"/>
    </source>
</evidence>
<keyword evidence="10" id="KW-0472">Membrane</keyword>
<sequence length="115" mass="13151">MENPGDDRKETSIERDSSIDTVPDKQSTKIDILLNATGNVPIMKKRKWAVEGNKPISSIMSFIHRYLRMDAEDKLFLYVNQTFAPAPDQIIKNLYDCYGSNGKLVLYYCKSQAWG</sequence>
<dbReference type="GO" id="GO:0034727">
    <property type="term" value="P:piecemeal microautophagy of the nucleus"/>
    <property type="evidence" value="ECO:0007669"/>
    <property type="project" value="TreeGrafter"/>
</dbReference>
<dbReference type="GO" id="GO:0034274">
    <property type="term" value="C:Atg12-Atg5-Atg16 complex"/>
    <property type="evidence" value="ECO:0007669"/>
    <property type="project" value="TreeGrafter"/>
</dbReference>
<keyword evidence="6 11" id="KW-1017">Isopeptide bond</keyword>
<dbReference type="FunFam" id="3.10.20.90:FF:000117">
    <property type="entry name" value="Ubiquitin-like protein ATG12"/>
    <property type="match status" value="1"/>
</dbReference>
<evidence type="ECO:0000313" key="14">
    <source>
        <dbReference type="Proteomes" id="UP001151699"/>
    </source>
</evidence>
<gene>
    <name evidence="13" type="primary">Atg12</name>
    <name evidence="13" type="ORF">Bhyg_06419</name>
</gene>
<evidence type="ECO:0000313" key="13">
    <source>
        <dbReference type="EMBL" id="KAJ6641480.1"/>
    </source>
</evidence>
<accession>A0A9Q0N0Q3</accession>
<comment type="subunit">
    <text evidence="11">Forms a conjugate with ATG5.</text>
</comment>
<dbReference type="GO" id="GO:0000421">
    <property type="term" value="C:autophagosome membrane"/>
    <property type="evidence" value="ECO:0007669"/>
    <property type="project" value="TreeGrafter"/>
</dbReference>
<evidence type="ECO:0000256" key="5">
    <source>
        <dbReference type="ARBA" id="ARBA00022490"/>
    </source>
</evidence>
<dbReference type="Pfam" id="PF04110">
    <property type="entry name" value="APG12"/>
    <property type="match status" value="1"/>
</dbReference>
<dbReference type="GO" id="GO:0097352">
    <property type="term" value="P:autophagosome maturation"/>
    <property type="evidence" value="ECO:0007669"/>
    <property type="project" value="TreeGrafter"/>
</dbReference>
<dbReference type="GO" id="GO:0012505">
    <property type="term" value="C:endomembrane system"/>
    <property type="evidence" value="ECO:0007669"/>
    <property type="project" value="UniProtKB-SubCell"/>
</dbReference>
<dbReference type="PANTHER" id="PTHR13385">
    <property type="entry name" value="AUTOPHAGY PROTEIN 12"/>
    <property type="match status" value="1"/>
</dbReference>
<organism evidence="13 14">
    <name type="scientific">Pseudolycoriella hygida</name>
    <dbReference type="NCBI Taxonomy" id="35572"/>
    <lineage>
        <taxon>Eukaryota</taxon>
        <taxon>Metazoa</taxon>
        <taxon>Ecdysozoa</taxon>
        <taxon>Arthropoda</taxon>
        <taxon>Hexapoda</taxon>
        <taxon>Insecta</taxon>
        <taxon>Pterygota</taxon>
        <taxon>Neoptera</taxon>
        <taxon>Endopterygota</taxon>
        <taxon>Diptera</taxon>
        <taxon>Nematocera</taxon>
        <taxon>Sciaroidea</taxon>
        <taxon>Sciaridae</taxon>
        <taxon>Pseudolycoriella</taxon>
    </lineage>
</organism>
<keyword evidence="9 11" id="KW-0072">Autophagy</keyword>
<evidence type="ECO:0000256" key="8">
    <source>
        <dbReference type="ARBA" id="ARBA00022990"/>
    </source>
</evidence>
<name>A0A9Q0N0Q3_9DIPT</name>
<evidence type="ECO:0000256" key="3">
    <source>
        <dbReference type="ARBA" id="ARBA00007778"/>
    </source>
</evidence>
<protein>
    <recommendedName>
        <fullName evidence="4 11">Ubiquitin-like protein ATG12</fullName>
    </recommendedName>
</protein>
<evidence type="ECO:0000256" key="4">
    <source>
        <dbReference type="ARBA" id="ARBA00015875"/>
    </source>
</evidence>
<dbReference type="GO" id="GO:0000045">
    <property type="term" value="P:autophagosome assembly"/>
    <property type="evidence" value="ECO:0007669"/>
    <property type="project" value="InterPro"/>
</dbReference>
<comment type="similarity">
    <text evidence="3 11">Belongs to the ATG12 family.</text>
</comment>
<evidence type="ECO:0000256" key="10">
    <source>
        <dbReference type="ARBA" id="ARBA00023136"/>
    </source>
</evidence>
<dbReference type="CDD" id="cd01612">
    <property type="entry name" value="Ubl_ATG12"/>
    <property type="match status" value="1"/>
</dbReference>